<organism evidence="4">
    <name type="scientific">uncultured Caudovirales phage</name>
    <dbReference type="NCBI Taxonomy" id="2100421"/>
    <lineage>
        <taxon>Viruses</taxon>
        <taxon>Duplodnaviria</taxon>
        <taxon>Heunggongvirae</taxon>
        <taxon>Uroviricota</taxon>
        <taxon>Caudoviricetes</taxon>
        <taxon>Peduoviridae</taxon>
        <taxon>Maltschvirus</taxon>
        <taxon>Maltschvirus maltsch</taxon>
    </lineage>
</organism>
<dbReference type="GO" id="GO:0003677">
    <property type="term" value="F:DNA binding"/>
    <property type="evidence" value="ECO:0007669"/>
    <property type="project" value="InterPro"/>
</dbReference>
<dbReference type="Pfam" id="PF00476">
    <property type="entry name" value="DNA_pol_A"/>
    <property type="match status" value="1"/>
</dbReference>
<dbReference type="SMART" id="SM00482">
    <property type="entry name" value="POLAc"/>
    <property type="match status" value="1"/>
</dbReference>
<dbReference type="Gene3D" id="1.10.150.20">
    <property type="entry name" value="5' to 3' exonuclease, C-terminal subdomain"/>
    <property type="match status" value="1"/>
</dbReference>
<keyword evidence="1" id="KW-0235">DNA replication</keyword>
<dbReference type="PANTHER" id="PTHR10133">
    <property type="entry name" value="DNA POLYMERASE I"/>
    <property type="match status" value="1"/>
</dbReference>
<proteinExistence type="predicted"/>
<sequence>MLLQADAKQLEWVGATYLSQDKTALDEIWASVDQHADNQERFGLPSRLIAKTFVFRLIYGGSSYSYANDPNFRDIGNETFWQNVIDEFYKKYSGLKQWHDKIMEDAKRDRKLVMPTGRVYAYEPDIRYGRAEWPRTKILNYPVQGLGADLMAIARVSLRNRLLKKEGVKIVNTVHDSIILDFDSKVWDNISIVNLVDKCFNDIPVNFKKLFGKEFNLPMRVECQIGPNWGNMEVVNANNSD</sequence>
<dbReference type="Gene3D" id="3.30.70.370">
    <property type="match status" value="1"/>
</dbReference>
<dbReference type="GO" id="GO:0006302">
    <property type="term" value="P:double-strand break repair"/>
    <property type="evidence" value="ECO:0007669"/>
    <property type="project" value="TreeGrafter"/>
</dbReference>
<keyword evidence="2" id="KW-1194">Viral DNA replication</keyword>
<evidence type="ECO:0000256" key="1">
    <source>
        <dbReference type="ARBA" id="ARBA00022705"/>
    </source>
</evidence>
<dbReference type="GO" id="GO:0006261">
    <property type="term" value="P:DNA-templated DNA replication"/>
    <property type="evidence" value="ECO:0007669"/>
    <property type="project" value="InterPro"/>
</dbReference>
<dbReference type="InterPro" id="IPR001098">
    <property type="entry name" value="DNA-dir_DNA_pol_A_palm_dom"/>
</dbReference>
<reference evidence="4" key="1">
    <citation type="submission" date="2020-05" db="EMBL/GenBank/DDBJ databases">
        <authorList>
            <person name="Chiriac C."/>
            <person name="Salcher M."/>
            <person name="Ghai R."/>
            <person name="Kavagutti S V."/>
        </authorList>
    </citation>
    <scope>NUCLEOTIDE SEQUENCE</scope>
</reference>
<feature type="domain" description="DNA-directed DNA polymerase family A palm" evidence="3">
    <location>
        <begin position="2"/>
        <end position="186"/>
    </location>
</feature>
<dbReference type="GO" id="GO:0003887">
    <property type="term" value="F:DNA-directed DNA polymerase activity"/>
    <property type="evidence" value="ECO:0007669"/>
    <property type="project" value="UniProtKB-KW"/>
</dbReference>
<gene>
    <name evidence="4" type="ORF">UFOVP369_12</name>
</gene>
<dbReference type="PRINTS" id="PR00868">
    <property type="entry name" value="DNAPOLI"/>
</dbReference>
<evidence type="ECO:0000256" key="2">
    <source>
        <dbReference type="ARBA" id="ARBA00023109"/>
    </source>
</evidence>
<keyword evidence="4" id="KW-0239">DNA-directed DNA polymerase</keyword>
<evidence type="ECO:0000313" key="4">
    <source>
        <dbReference type="EMBL" id="CAB5222497.1"/>
    </source>
</evidence>
<keyword evidence="4" id="KW-0808">Transferase</keyword>
<dbReference type="InterPro" id="IPR043502">
    <property type="entry name" value="DNA/RNA_pol_sf"/>
</dbReference>
<keyword evidence="4" id="KW-0548">Nucleotidyltransferase</keyword>
<name>A0A6J7WXG7_9CAUD</name>
<evidence type="ECO:0000259" key="3">
    <source>
        <dbReference type="SMART" id="SM00482"/>
    </source>
</evidence>
<dbReference type="SUPFAM" id="SSF56672">
    <property type="entry name" value="DNA/RNA polymerases"/>
    <property type="match status" value="1"/>
</dbReference>
<dbReference type="PANTHER" id="PTHR10133:SF27">
    <property type="entry name" value="DNA POLYMERASE NU"/>
    <property type="match status" value="1"/>
</dbReference>
<dbReference type="GO" id="GO:0039693">
    <property type="term" value="P:viral DNA genome replication"/>
    <property type="evidence" value="ECO:0007669"/>
    <property type="project" value="UniProtKB-KW"/>
</dbReference>
<dbReference type="EMBL" id="LR798315">
    <property type="protein sequence ID" value="CAB5222497.1"/>
    <property type="molecule type" value="Genomic_DNA"/>
</dbReference>
<dbReference type="InterPro" id="IPR002298">
    <property type="entry name" value="DNA_polymerase_A"/>
</dbReference>
<protein>
    <submittedName>
        <fullName evidence="4">DNA-directed DNA polymerase, family A, palm domain containing protein</fullName>
    </submittedName>
</protein>
<accession>A0A6J7WXG7</accession>